<dbReference type="PANTHER" id="PTHR39963">
    <property type="entry name" value="SLL0983 PROTEIN"/>
    <property type="match status" value="1"/>
</dbReference>
<dbReference type="Gene3D" id="3.40.50.150">
    <property type="entry name" value="Vaccinia Virus protein VP39"/>
    <property type="match status" value="1"/>
</dbReference>
<proteinExistence type="predicted"/>
<dbReference type="GO" id="GO:0016645">
    <property type="term" value="F:oxidoreductase activity, acting on the CH-NH group of donors"/>
    <property type="evidence" value="ECO:0007669"/>
    <property type="project" value="InterPro"/>
</dbReference>
<dbReference type="NCBIfam" id="NF033855">
    <property type="entry name" value="tRNA_MNMC2"/>
    <property type="match status" value="1"/>
</dbReference>
<evidence type="ECO:0000313" key="3">
    <source>
        <dbReference type="Proteomes" id="UP000257127"/>
    </source>
</evidence>
<evidence type="ECO:0000259" key="1">
    <source>
        <dbReference type="Pfam" id="PF05430"/>
    </source>
</evidence>
<accession>A0A3E1EY67</accession>
<dbReference type="Pfam" id="PF05430">
    <property type="entry name" value="Methyltransf_30"/>
    <property type="match status" value="1"/>
</dbReference>
<dbReference type="CDD" id="cd02440">
    <property type="entry name" value="AdoMet_MTases"/>
    <property type="match status" value="1"/>
</dbReference>
<dbReference type="EMBL" id="QURB01000004">
    <property type="protein sequence ID" value="RFC54501.1"/>
    <property type="molecule type" value="Genomic_DNA"/>
</dbReference>
<dbReference type="PANTHER" id="PTHR39963:SF1">
    <property type="entry name" value="MNMC-LIKE METHYLTRANSFERASE DOMAIN-CONTAINING PROTEIN"/>
    <property type="match status" value="1"/>
</dbReference>
<dbReference type="InterPro" id="IPR029063">
    <property type="entry name" value="SAM-dependent_MTases_sf"/>
</dbReference>
<keyword evidence="2" id="KW-0808">Transferase</keyword>
<organism evidence="2 3">
    <name type="scientific">Brumimicrobium aurantiacum</name>
    <dbReference type="NCBI Taxonomy" id="1737063"/>
    <lineage>
        <taxon>Bacteria</taxon>
        <taxon>Pseudomonadati</taxon>
        <taxon>Bacteroidota</taxon>
        <taxon>Flavobacteriia</taxon>
        <taxon>Flavobacteriales</taxon>
        <taxon>Crocinitomicaceae</taxon>
        <taxon>Brumimicrobium</taxon>
    </lineage>
</organism>
<reference evidence="2 3" key="1">
    <citation type="submission" date="2018-08" db="EMBL/GenBank/DDBJ databases">
        <title>The draft genome squence of Brumimicrobium sp. N62.</title>
        <authorList>
            <person name="Du Z.-J."/>
            <person name="Luo H.-R."/>
        </authorList>
    </citation>
    <scope>NUCLEOTIDE SEQUENCE [LARGE SCALE GENOMIC DNA]</scope>
    <source>
        <strain evidence="2 3">N62</strain>
    </source>
</reference>
<dbReference type="GO" id="GO:0032259">
    <property type="term" value="P:methylation"/>
    <property type="evidence" value="ECO:0007669"/>
    <property type="project" value="UniProtKB-KW"/>
</dbReference>
<evidence type="ECO:0000313" key="2">
    <source>
        <dbReference type="EMBL" id="RFC54501.1"/>
    </source>
</evidence>
<dbReference type="OrthoDB" id="9786494at2"/>
<keyword evidence="3" id="KW-1185">Reference proteome</keyword>
<comment type="caution">
    <text evidence="2">The sequence shown here is derived from an EMBL/GenBank/DDBJ whole genome shotgun (WGS) entry which is preliminary data.</text>
</comment>
<dbReference type="InterPro" id="IPR008471">
    <property type="entry name" value="MnmC-like_methylTransf"/>
</dbReference>
<dbReference type="InterPro" id="IPR047785">
    <property type="entry name" value="tRNA_MNMC2"/>
</dbReference>
<protein>
    <submittedName>
        <fullName evidence="2">SAM-dependent methyltransferase</fullName>
    </submittedName>
</protein>
<feature type="domain" description="MnmC-like methyltransferase" evidence="1">
    <location>
        <begin position="122"/>
        <end position="220"/>
    </location>
</feature>
<dbReference type="SUPFAM" id="SSF53335">
    <property type="entry name" value="S-adenosyl-L-methionine-dependent methyltransferases"/>
    <property type="match status" value="1"/>
</dbReference>
<dbReference type="GO" id="GO:0004808">
    <property type="term" value="F:tRNA (5-methylaminomethyl-2-thiouridylate)(34)-methyltransferase activity"/>
    <property type="evidence" value="ECO:0007669"/>
    <property type="project" value="InterPro"/>
</dbReference>
<gene>
    <name evidence="2" type="ORF">DXU93_08330</name>
</gene>
<dbReference type="Proteomes" id="UP000257127">
    <property type="component" value="Unassembled WGS sequence"/>
</dbReference>
<sequence>MKRQIITTKDGSKSLYLPDLYENYHSDHGALQESMHVFIQSGWKEVDLETVRVLEIGFGTGLNAIITLKAGIEDKKTVKYTGLEAFPVTVEEVDLLEYDQLEGIEDVQDEFKKMHAVNWDEDVEITDAFTLTKVKQKMEVFIPEKEGFDLVYFDAFGPRAQPFMWTNDVLQKMYDALSTNGVFVTYCAKGDVRRSLISLGFEVEKIPGPPGKREMLRARKK</sequence>
<dbReference type="AlphaFoldDB" id="A0A3E1EY67"/>
<keyword evidence="2" id="KW-0489">Methyltransferase</keyword>
<name>A0A3E1EY67_9FLAO</name>